<evidence type="ECO:0000313" key="3">
    <source>
        <dbReference type="Proteomes" id="UP001055439"/>
    </source>
</evidence>
<dbReference type="AlphaFoldDB" id="A0A9E7I658"/>
<accession>A0A9E7I658</accession>
<evidence type="ECO:0000313" key="2">
    <source>
        <dbReference type="EMBL" id="URE42684.1"/>
    </source>
</evidence>
<sequence length="122" mass="13613">MIVLVHHHALVDLIRRLHWCLNKNYGDLGDLSPLLSSLHCCRPVSQEVTAPNGRPTTPNRPWRGSPFTQIGFLERHRVREKVELSKTALAPPGLGGRLGLGADSERWGQGRKNLGGNEEHRT</sequence>
<organism evidence="2 3">
    <name type="scientific">Musa troglodytarum</name>
    <name type="common">fe'i banana</name>
    <dbReference type="NCBI Taxonomy" id="320322"/>
    <lineage>
        <taxon>Eukaryota</taxon>
        <taxon>Viridiplantae</taxon>
        <taxon>Streptophyta</taxon>
        <taxon>Embryophyta</taxon>
        <taxon>Tracheophyta</taxon>
        <taxon>Spermatophyta</taxon>
        <taxon>Magnoliopsida</taxon>
        <taxon>Liliopsida</taxon>
        <taxon>Zingiberales</taxon>
        <taxon>Musaceae</taxon>
        <taxon>Musa</taxon>
    </lineage>
</organism>
<name>A0A9E7I658_9LILI</name>
<reference evidence="2" key="1">
    <citation type="submission" date="2022-05" db="EMBL/GenBank/DDBJ databases">
        <title>The Musa troglodytarum L. genome provides insights into the mechanism of non-climacteric behaviour and enrichment of carotenoids.</title>
        <authorList>
            <person name="Wang J."/>
        </authorList>
    </citation>
    <scope>NUCLEOTIDE SEQUENCE</scope>
    <source>
        <tissue evidence="2">Leaf</tissue>
    </source>
</reference>
<dbReference type="Proteomes" id="UP001055439">
    <property type="component" value="Chromosome 9"/>
</dbReference>
<dbReference type="EMBL" id="CP097511">
    <property type="protein sequence ID" value="URE42684.1"/>
    <property type="molecule type" value="Genomic_DNA"/>
</dbReference>
<gene>
    <name evidence="2" type="ORF">MUK42_05671</name>
</gene>
<protein>
    <submittedName>
        <fullName evidence="2">Uncharacterized protein</fullName>
    </submittedName>
</protein>
<feature type="region of interest" description="Disordered" evidence="1">
    <location>
        <begin position="89"/>
        <end position="122"/>
    </location>
</feature>
<keyword evidence="3" id="KW-1185">Reference proteome</keyword>
<evidence type="ECO:0000256" key="1">
    <source>
        <dbReference type="SAM" id="MobiDB-lite"/>
    </source>
</evidence>
<proteinExistence type="predicted"/>